<feature type="region of interest" description="Disordered" evidence="1">
    <location>
        <begin position="291"/>
        <end position="362"/>
    </location>
</feature>
<dbReference type="Pfam" id="PF25547">
    <property type="entry name" value="WXG100_2"/>
    <property type="match status" value="1"/>
</dbReference>
<feature type="compositionally biased region" description="Basic and acidic residues" evidence="1">
    <location>
        <begin position="329"/>
        <end position="342"/>
    </location>
</feature>
<feature type="region of interest" description="Disordered" evidence="1">
    <location>
        <begin position="1219"/>
        <end position="1241"/>
    </location>
</feature>
<dbReference type="RefSeq" id="WP_175587686.1">
    <property type="nucleotide sequence ID" value="NZ_JABWGN010000001.1"/>
</dbReference>
<evidence type="ECO:0000256" key="1">
    <source>
        <dbReference type="SAM" id="MobiDB-lite"/>
    </source>
</evidence>
<evidence type="ECO:0000313" key="5">
    <source>
        <dbReference type="Proteomes" id="UP000586042"/>
    </source>
</evidence>
<feature type="region of interest" description="Disordered" evidence="1">
    <location>
        <begin position="999"/>
        <end position="1022"/>
    </location>
</feature>
<proteinExistence type="predicted"/>
<organism evidence="4 5">
    <name type="scientific">Nonomuraea montanisoli</name>
    <dbReference type="NCBI Taxonomy" id="2741721"/>
    <lineage>
        <taxon>Bacteria</taxon>
        <taxon>Bacillati</taxon>
        <taxon>Actinomycetota</taxon>
        <taxon>Actinomycetes</taxon>
        <taxon>Streptosporangiales</taxon>
        <taxon>Streptosporangiaceae</taxon>
        <taxon>Nonomuraea</taxon>
    </lineage>
</organism>
<feature type="domain" description="Outer membrane channel protein CpnT-like N-terminal" evidence="3">
    <location>
        <begin position="6"/>
        <end position="138"/>
    </location>
</feature>
<evidence type="ECO:0000259" key="3">
    <source>
        <dbReference type="Pfam" id="PF25547"/>
    </source>
</evidence>
<feature type="region of interest" description="Disordered" evidence="1">
    <location>
        <begin position="375"/>
        <end position="468"/>
    </location>
</feature>
<evidence type="ECO:0000256" key="2">
    <source>
        <dbReference type="SAM" id="Phobius"/>
    </source>
</evidence>
<dbReference type="EMBL" id="JABWGN010000001">
    <property type="protein sequence ID" value="NUW30231.1"/>
    <property type="molecule type" value="Genomic_DNA"/>
</dbReference>
<keyword evidence="2" id="KW-0472">Membrane</keyword>
<comment type="caution">
    <text evidence="4">The sequence shown here is derived from an EMBL/GenBank/DDBJ whole genome shotgun (WGS) entry which is preliminary data.</text>
</comment>
<name>A0A7Y6I2F5_9ACTN</name>
<accession>A0A7Y6I2F5</accession>
<feature type="transmembrane region" description="Helical" evidence="2">
    <location>
        <begin position="161"/>
        <end position="179"/>
    </location>
</feature>
<evidence type="ECO:0000313" key="4">
    <source>
        <dbReference type="EMBL" id="NUW30231.1"/>
    </source>
</evidence>
<gene>
    <name evidence="4" type="ORF">HTZ77_02130</name>
</gene>
<sequence>MWIDGIPVPAWIRPWVGWVLGTDWPKGDENALFRLADALLAAAKGVARGADGDGAGLLRGIGDSWDGAALRAFVARVRREVGGRRASLVSRLVGLAIACNDLGVQIQFTKRLMRLTVLLLVVQLVALSLALMTPAGRLALRLMKLRAQAARWTVKQFARRLLLNIALFGGLMGGLDLLVQATQSRRDGVDWKQVGTSAGMGALNGGLMTGLAWAMPVRSLWTLMAHSALAGGGATLVSELLDGRDGVDWKLVLKGMTSGAVGGADAHWGTWSPGGGVKHLGGAAKAIDADLDASPSLPSGPEPAHRGVKGDPLPPGDHPADGESGGARRRPDVDVPAGEHSRHTVLADAPQAGPDRGGHVQTADRGTVDAMINRAVPHDPQPTHASSSDTPAPHAARQGDGGPPAGSVRFEDSDTTFTGRRTEAAASHHPGEHGQGARGDDPAVAAAQREQADVPASPRAARDGVPNPIVRLPGGAVVSPDMRPPLLPVHTVEELAQLRGAQANRIEPREALRASEWAHLREDAPAYRVEDRSGVNRDNRFPETEATARKKADLDRSADVTVRRIGVRAGGETRWVTEVEVKVRWVAGLGVTHAKALYMQASAMDGVDLYFNHQHRLSDGSQLHVRLTFERADGAKPGADDVVTFLGGEGRATQVTWYAGDAPHIQAHELGHHLGLMDEYRDARYAERRTLTSGGRAFGPNLMADAAAPRWGDGELMVDHLGHEVPPLAGLRDHHLQRIEGLLRRAEAEGRRVDTPGHREGGSVGEAGYRVRAHEFSRSEHVADNLAIPPHLRDLLHQYPHQNGDLLDHLRVLDHADWLFENGVTSWDQIDYVRNLHEAMRTIYGAAPADLRVKDVERAVQLFYYLGADLDGRSILEDAATVLGDSEPVTPRTLEGLARLAEWNSHMYGTPRAHEIGPEALHRAAAEFFAKPPGPELTRRAAELFATAAEHSTMLSDGRVDHGVITQKLRELQNGPWWGRAIDGEDFGRMVDRLYGVDSRPGGTMPSPARPGGPDEPHPFPPNHEIAPRERAAVAAMLDDWGAHPFALDPEHAVAPSRSEAQRAHADVLTLRAADAGASRVEQRRFEGYDAAGERRHITEYTVRLRFAWPDLSPQEMRAFNARLQEGLDRYVNGRHRTADGDQLHVRVQVERAVGPWMGTVARGDHSTARGPLDFRTEAPDLVLVQQVVRQLGMEPVKAPTWLDPAWADRSDLVRHDTETAHAGVQDGSAPEPRASANDAGPRAPLVAAGEMREILRQEYAYALDPRRTVSERSMAEVRQDVEAHVVTRDAAHTLEVRRMQARAADGRLQRVTEFTLTLRYGAPKDLSPQAALKLFSDVRDAVDLHFNHQHRLPVDRSQLHVRVRFERAPAGAGKGERVELTRRVPERWKTWAEQPMLAELAPLHLHAQKIGQLLGLDLESLDPRMRKTTRVLDLEQPARDGSVMGPAVVQWARPGRGWVGVHDLQRLAVPELAGLRDRHLWALNEHLIREDVPEPMIPLHRLPHGEPLVPTPWSRTDPERGMVPNHIRVLLKRFPVDGSWLEHARLLDRVVTLFGDNRVGDRLTFNQITPEHLRYTRALGDLAAEVYGAHRDHSFNAEELIRLHGLTVWLGRGPYEALPDGGWLRDAVNELLGRPPEQPLTEKDVHFLGGLAGRHDRTPLGVREERSPAALLERAKQELDQAPLTVRAALDDAATPLERAAARWGDRGEDVVEAAPHELPPGETLRDVLRSESADPDAVEAWLRRVAEVEYPGANVRAELGEWSLKRGRLYFSLDYRAVEGPGARGLPLARAQYVLSVTTDGRLVATHHAPRLAPSARPVDAQRVKLAWTRRSEMLDNAYIATGVTEIRYPGYDVVRLITPP</sequence>
<keyword evidence="2" id="KW-1133">Transmembrane helix</keyword>
<dbReference type="InterPro" id="IPR057746">
    <property type="entry name" value="CpnT-like_N"/>
</dbReference>
<dbReference type="Proteomes" id="UP000586042">
    <property type="component" value="Unassembled WGS sequence"/>
</dbReference>
<feature type="transmembrane region" description="Helical" evidence="2">
    <location>
        <begin position="115"/>
        <end position="140"/>
    </location>
</feature>
<keyword evidence="2" id="KW-0812">Transmembrane</keyword>
<reference evidence="4 5" key="1">
    <citation type="submission" date="2020-06" db="EMBL/GenBank/DDBJ databases">
        <title>Nonomuraea sp. SMC257, a novel actinomycete isolated from soil.</title>
        <authorList>
            <person name="Chanama M."/>
        </authorList>
    </citation>
    <scope>NUCLEOTIDE SEQUENCE [LARGE SCALE GENOMIC DNA]</scope>
    <source>
        <strain evidence="4 5">SMC257</strain>
    </source>
</reference>
<keyword evidence="5" id="KW-1185">Reference proteome</keyword>
<protein>
    <recommendedName>
        <fullName evidence="3">Outer membrane channel protein CpnT-like N-terminal domain-containing protein</fullName>
    </recommendedName>
</protein>